<accession>A0A074LS96</accession>
<dbReference type="EMBL" id="JMIR01000007">
    <property type="protein sequence ID" value="KEO83994.1"/>
    <property type="molecule type" value="Genomic_DNA"/>
</dbReference>
<gene>
    <name evidence="1" type="ORF">EL26_07360</name>
</gene>
<dbReference type="OrthoDB" id="2607171at2"/>
<reference evidence="1 2" key="1">
    <citation type="journal article" date="2013" name="Int. J. Syst. Evol. Microbiol.">
        <title>Tumebacillus flagellatus sp. nov., an alpha-amylase/pullulanase-producing bacterium isolated from cassava wastewater.</title>
        <authorList>
            <person name="Wang Q."/>
            <person name="Xie N."/>
            <person name="Qin Y."/>
            <person name="Shen N."/>
            <person name="Zhu J."/>
            <person name="Mi H."/>
            <person name="Huang R."/>
        </authorList>
    </citation>
    <scope>NUCLEOTIDE SEQUENCE [LARGE SCALE GENOMIC DNA]</scope>
    <source>
        <strain evidence="1 2">GST4</strain>
    </source>
</reference>
<evidence type="ECO:0000313" key="2">
    <source>
        <dbReference type="Proteomes" id="UP000027931"/>
    </source>
</evidence>
<comment type="caution">
    <text evidence="1">The sequence shown here is derived from an EMBL/GenBank/DDBJ whole genome shotgun (WGS) entry which is preliminary data.</text>
</comment>
<evidence type="ECO:0000313" key="1">
    <source>
        <dbReference type="EMBL" id="KEO83994.1"/>
    </source>
</evidence>
<proteinExistence type="predicted"/>
<dbReference type="RefSeq" id="WP_038086033.1">
    <property type="nucleotide sequence ID" value="NZ_JMIR01000007.1"/>
</dbReference>
<keyword evidence="2" id="KW-1185">Reference proteome</keyword>
<dbReference type="STRING" id="1157490.EL26_07360"/>
<name>A0A074LS96_9BACL</name>
<organism evidence="1 2">
    <name type="scientific">Tumebacillus flagellatus</name>
    <dbReference type="NCBI Taxonomy" id="1157490"/>
    <lineage>
        <taxon>Bacteria</taxon>
        <taxon>Bacillati</taxon>
        <taxon>Bacillota</taxon>
        <taxon>Bacilli</taxon>
        <taxon>Bacillales</taxon>
        <taxon>Alicyclobacillaceae</taxon>
        <taxon>Tumebacillus</taxon>
    </lineage>
</organism>
<protein>
    <submittedName>
        <fullName evidence="1">Uncharacterized protein</fullName>
    </submittedName>
</protein>
<dbReference type="eggNOG" id="ENOG502ZZHB">
    <property type="taxonomic scope" value="Bacteria"/>
</dbReference>
<sequence>MKISRNKDKNIGRVLFIVEGEKTEFWLLRRIFKDILDYQYEYKKRMGQYRKVNEKEKITSSVCVVNAQSSAITSLDDSNEYLNQLFAELIEVHNFPVDRAAIYYLFDRDGGSNKNSKFILDLIDRLGNATDNGEYRQGLLLLSYPAVESFVASNFISGSYMLQFEYGHQLKHHLHAQTINQSRISEETLQKAVEELVTAIEHFGFGPYDVSSFHRLVFEYQEQQYQTSSTYSVLSLLAIVLLDLGIFEVVDE</sequence>
<dbReference type="Proteomes" id="UP000027931">
    <property type="component" value="Unassembled WGS sequence"/>
</dbReference>
<dbReference type="AlphaFoldDB" id="A0A074LS96"/>